<evidence type="ECO:0000256" key="2">
    <source>
        <dbReference type="ARBA" id="ARBA00006217"/>
    </source>
</evidence>
<comment type="similarity">
    <text evidence="2">Belongs to the beta-class carbonic anhydrase family.</text>
</comment>
<protein>
    <submittedName>
        <fullName evidence="6">Uncharacterized protein</fullName>
    </submittedName>
</protein>
<name>A0AA39WFD9_9PEZI</name>
<keyword evidence="3" id="KW-0479">Metal-binding</keyword>
<dbReference type="Proteomes" id="UP001175000">
    <property type="component" value="Unassembled WGS sequence"/>
</dbReference>
<dbReference type="AlphaFoldDB" id="A0AA39WFD9"/>
<dbReference type="Gene3D" id="3.40.1050.10">
    <property type="entry name" value="Carbonic anhydrase"/>
    <property type="match status" value="1"/>
</dbReference>
<proteinExistence type="inferred from homology"/>
<organism evidence="6 7">
    <name type="scientific">Immersiella caudata</name>
    <dbReference type="NCBI Taxonomy" id="314043"/>
    <lineage>
        <taxon>Eukaryota</taxon>
        <taxon>Fungi</taxon>
        <taxon>Dikarya</taxon>
        <taxon>Ascomycota</taxon>
        <taxon>Pezizomycotina</taxon>
        <taxon>Sordariomycetes</taxon>
        <taxon>Sordariomycetidae</taxon>
        <taxon>Sordariales</taxon>
        <taxon>Lasiosphaeriaceae</taxon>
        <taxon>Immersiella</taxon>
    </lineage>
</organism>
<dbReference type="GO" id="GO:0004089">
    <property type="term" value="F:carbonate dehydratase activity"/>
    <property type="evidence" value="ECO:0007669"/>
    <property type="project" value="InterPro"/>
</dbReference>
<keyword evidence="4" id="KW-0862">Zinc</keyword>
<dbReference type="PANTHER" id="PTHR43175">
    <property type="entry name" value="CARBONIC ANHYDRASE"/>
    <property type="match status" value="1"/>
</dbReference>
<evidence type="ECO:0000256" key="5">
    <source>
        <dbReference type="SAM" id="MobiDB-lite"/>
    </source>
</evidence>
<comment type="cofactor">
    <cofactor evidence="1">
        <name>Zn(2+)</name>
        <dbReference type="ChEBI" id="CHEBI:29105"/>
    </cofactor>
</comment>
<accession>A0AA39WFD9</accession>
<evidence type="ECO:0000256" key="1">
    <source>
        <dbReference type="ARBA" id="ARBA00001947"/>
    </source>
</evidence>
<evidence type="ECO:0000313" key="7">
    <source>
        <dbReference type="Proteomes" id="UP001175000"/>
    </source>
</evidence>
<dbReference type="SUPFAM" id="SSF53056">
    <property type="entry name" value="beta-carbonic anhydrase, cab"/>
    <property type="match status" value="1"/>
</dbReference>
<comment type="caution">
    <text evidence="6">The sequence shown here is derived from an EMBL/GenBank/DDBJ whole genome shotgun (WGS) entry which is preliminary data.</text>
</comment>
<reference evidence="6" key="1">
    <citation type="submission" date="2023-06" db="EMBL/GenBank/DDBJ databases">
        <title>Genome-scale phylogeny and comparative genomics of the fungal order Sordariales.</title>
        <authorList>
            <consortium name="Lawrence Berkeley National Laboratory"/>
            <person name="Hensen N."/>
            <person name="Bonometti L."/>
            <person name="Westerberg I."/>
            <person name="Brannstrom I.O."/>
            <person name="Guillou S."/>
            <person name="Cros-Aarteil S."/>
            <person name="Calhoun S."/>
            <person name="Haridas S."/>
            <person name="Kuo A."/>
            <person name="Mondo S."/>
            <person name="Pangilinan J."/>
            <person name="Riley R."/>
            <person name="Labutti K."/>
            <person name="Andreopoulos B."/>
            <person name="Lipzen A."/>
            <person name="Chen C."/>
            <person name="Yanf M."/>
            <person name="Daum C."/>
            <person name="Ng V."/>
            <person name="Clum A."/>
            <person name="Steindorff A."/>
            <person name="Ohm R."/>
            <person name="Martin F."/>
            <person name="Silar P."/>
            <person name="Natvig D."/>
            <person name="Lalanne C."/>
            <person name="Gautier V."/>
            <person name="Ament-Velasquez S.L."/>
            <person name="Kruys A."/>
            <person name="Hutchinson M.I."/>
            <person name="Powell A.J."/>
            <person name="Barry K."/>
            <person name="Miller A.N."/>
            <person name="Grigoriev I.V."/>
            <person name="Debuchy R."/>
            <person name="Gladieux P."/>
            <person name="Thoren M.H."/>
            <person name="Johannesson H."/>
        </authorList>
    </citation>
    <scope>NUCLEOTIDE SEQUENCE</scope>
    <source>
        <strain evidence="6">CBS 606.72</strain>
    </source>
</reference>
<evidence type="ECO:0000256" key="3">
    <source>
        <dbReference type="ARBA" id="ARBA00022723"/>
    </source>
</evidence>
<sequence>MKTRPNHGNKAFEDVLLMLEDPSQVFSFLGMPDSGGEKAPGSDVDRGIDDQDSEPPRKRARRVEIADGDGFPASQAPTTFWLASQILALASPVFRTELQVICMGPRCIPETLLDLQIGEVPTLRNAGGNFRHALRDITIMDELFGLESLLIIRHTDYGTLQFTEQWMSDRVKGRVGEKDWVIVESVKGDVEWVRAPVDQGEGEEGVSEFRV</sequence>
<dbReference type="PANTHER" id="PTHR43175:SF3">
    <property type="entry name" value="CARBON DISULFIDE HYDROLASE"/>
    <property type="match status" value="1"/>
</dbReference>
<evidence type="ECO:0000256" key="4">
    <source>
        <dbReference type="ARBA" id="ARBA00022833"/>
    </source>
</evidence>
<keyword evidence="7" id="KW-1185">Reference proteome</keyword>
<dbReference type="InterPro" id="IPR036874">
    <property type="entry name" value="Carbonic_anhydrase_sf"/>
</dbReference>
<dbReference type="InterPro" id="IPR001765">
    <property type="entry name" value="Carbonic_anhydrase"/>
</dbReference>
<dbReference type="EMBL" id="JAULSU010000006">
    <property type="protein sequence ID" value="KAK0614394.1"/>
    <property type="molecule type" value="Genomic_DNA"/>
</dbReference>
<feature type="region of interest" description="Disordered" evidence="5">
    <location>
        <begin position="28"/>
        <end position="68"/>
    </location>
</feature>
<gene>
    <name evidence="6" type="ORF">B0T14DRAFT_570333</name>
</gene>
<feature type="compositionally biased region" description="Basic and acidic residues" evidence="5">
    <location>
        <begin position="43"/>
        <end position="65"/>
    </location>
</feature>
<evidence type="ECO:0000313" key="6">
    <source>
        <dbReference type="EMBL" id="KAK0614394.1"/>
    </source>
</evidence>
<dbReference type="GO" id="GO:0008270">
    <property type="term" value="F:zinc ion binding"/>
    <property type="evidence" value="ECO:0007669"/>
    <property type="project" value="InterPro"/>
</dbReference>